<evidence type="ECO:0008006" key="5">
    <source>
        <dbReference type="Google" id="ProtNLM"/>
    </source>
</evidence>
<dbReference type="OrthoDB" id="687122at2759"/>
<keyword evidence="4" id="KW-1185">Reference proteome</keyword>
<evidence type="ECO:0000259" key="1">
    <source>
        <dbReference type="Pfam" id="PF00646"/>
    </source>
</evidence>
<feature type="domain" description="F-box" evidence="1">
    <location>
        <begin position="15"/>
        <end position="50"/>
    </location>
</feature>
<dbReference type="EMBL" id="JAAMPC010000003">
    <property type="protein sequence ID" value="KAG2318436.1"/>
    <property type="molecule type" value="Genomic_DNA"/>
</dbReference>
<gene>
    <name evidence="3" type="ORF">Bca52824_011649</name>
</gene>
<dbReference type="NCBIfam" id="TIGR01640">
    <property type="entry name" value="F_box_assoc_1"/>
    <property type="match status" value="1"/>
</dbReference>
<dbReference type="SUPFAM" id="SSF81383">
    <property type="entry name" value="F-box domain"/>
    <property type="match status" value="1"/>
</dbReference>
<dbReference type="PANTHER" id="PTHR31111:SF17">
    <property type="entry name" value="F-BOX DOMAIN-CONTAINING PROTEIN"/>
    <property type="match status" value="1"/>
</dbReference>
<dbReference type="InterPro" id="IPR001810">
    <property type="entry name" value="F-box_dom"/>
</dbReference>
<dbReference type="AlphaFoldDB" id="A0A8X7VVG8"/>
<dbReference type="InterPro" id="IPR036047">
    <property type="entry name" value="F-box-like_dom_sf"/>
</dbReference>
<evidence type="ECO:0000259" key="2">
    <source>
        <dbReference type="Pfam" id="PF08268"/>
    </source>
</evidence>
<accession>A0A8X7VVG8</accession>
<dbReference type="Proteomes" id="UP000886595">
    <property type="component" value="Unassembled WGS sequence"/>
</dbReference>
<name>A0A8X7VVG8_BRACI</name>
<dbReference type="InterPro" id="IPR013187">
    <property type="entry name" value="F-box-assoc_dom_typ3"/>
</dbReference>
<feature type="domain" description="F-box associated beta-propeller type 3" evidence="2">
    <location>
        <begin position="83"/>
        <end position="378"/>
    </location>
</feature>
<dbReference type="PANTHER" id="PTHR31111">
    <property type="entry name" value="BNAA05G37150D PROTEIN-RELATED"/>
    <property type="match status" value="1"/>
</dbReference>
<reference evidence="3 4" key="1">
    <citation type="submission" date="2020-02" db="EMBL/GenBank/DDBJ databases">
        <authorList>
            <person name="Ma Q."/>
            <person name="Huang Y."/>
            <person name="Song X."/>
            <person name="Pei D."/>
        </authorList>
    </citation>
    <scope>NUCLEOTIDE SEQUENCE [LARGE SCALE GENOMIC DNA]</scope>
    <source>
        <strain evidence="3">Sxm20200214</strain>
        <tissue evidence="3">Leaf</tissue>
    </source>
</reference>
<dbReference type="Pfam" id="PF08268">
    <property type="entry name" value="FBA_3"/>
    <property type="match status" value="1"/>
</dbReference>
<organism evidence="3 4">
    <name type="scientific">Brassica carinata</name>
    <name type="common">Ethiopian mustard</name>
    <name type="synonym">Abyssinian cabbage</name>
    <dbReference type="NCBI Taxonomy" id="52824"/>
    <lineage>
        <taxon>Eukaryota</taxon>
        <taxon>Viridiplantae</taxon>
        <taxon>Streptophyta</taxon>
        <taxon>Embryophyta</taxon>
        <taxon>Tracheophyta</taxon>
        <taxon>Spermatophyta</taxon>
        <taxon>Magnoliopsida</taxon>
        <taxon>eudicotyledons</taxon>
        <taxon>Gunneridae</taxon>
        <taxon>Pentapetalae</taxon>
        <taxon>rosids</taxon>
        <taxon>malvids</taxon>
        <taxon>Brassicales</taxon>
        <taxon>Brassicaceae</taxon>
        <taxon>Brassiceae</taxon>
        <taxon>Brassica</taxon>
    </lineage>
</organism>
<evidence type="ECO:0000313" key="3">
    <source>
        <dbReference type="EMBL" id="KAG2318436.1"/>
    </source>
</evidence>
<protein>
    <recommendedName>
        <fullName evidence="5">F-box domain-containing protein</fullName>
    </recommendedName>
</protein>
<sequence length="397" mass="45876">MSLLHLPTEEKENEEEIEEILTRLPAKSLMRFKSVSKLWSSLICSQYFTKRFQRLSSSSPRLYMNLSFFDNSHLKDALLSASPRSDSGNTISSFEADQDLTIPAMRGYYHVSQVFHGLMCLMNEKSAKIYNTTTRQLVVLPDMEESSIIPEDHKYKKIMYHICHDPVHDQNKVVCTVSKTREKSYRGGDVSRRGWRKVPCQCPLHMTLTQGLTINGCLYSLAWIHLPDSVLVSFDVSSEEISVHQVPKDAEWPHGDLIEYGEKLAILEFSRLQREGKTKLWVMEDAMKNRCSKKTMDLHPSQLNLLKMHIGDNMSLRVQGTTRKGEVILVPRVKSKTDYRPGVVMMEPQIRAFFYIFLYDLQKNDMRKVEIKETPNRYLTNTCDIAGFDGVENLMYL</sequence>
<dbReference type="Pfam" id="PF00646">
    <property type="entry name" value="F-box"/>
    <property type="match status" value="1"/>
</dbReference>
<evidence type="ECO:0000313" key="4">
    <source>
        <dbReference type="Proteomes" id="UP000886595"/>
    </source>
</evidence>
<dbReference type="InterPro" id="IPR017451">
    <property type="entry name" value="F-box-assoc_interact_dom"/>
</dbReference>
<comment type="caution">
    <text evidence="3">The sequence shown here is derived from an EMBL/GenBank/DDBJ whole genome shotgun (WGS) entry which is preliminary data.</text>
</comment>
<proteinExistence type="predicted"/>